<name>A0A9D0ZR87_9FIRM</name>
<feature type="binding site" evidence="5">
    <location>
        <position position="195"/>
    </location>
    <ligand>
        <name>ATP</name>
        <dbReference type="ChEBI" id="CHEBI:30616"/>
    </ligand>
</feature>
<feature type="binding site" evidence="5">
    <location>
        <position position="156"/>
    </location>
    <ligand>
        <name>AMP</name>
        <dbReference type="ChEBI" id="CHEBI:456215"/>
    </ligand>
</feature>
<keyword evidence="4 5" id="KW-0418">Kinase</keyword>
<dbReference type="InterPro" id="IPR007862">
    <property type="entry name" value="Adenylate_kinase_lid-dom"/>
</dbReference>
<dbReference type="EC" id="2.7.4.3" evidence="5 7"/>
<reference evidence="9" key="2">
    <citation type="journal article" date="2021" name="PeerJ">
        <title>Extensive microbial diversity within the chicken gut microbiome revealed by metagenomics and culture.</title>
        <authorList>
            <person name="Gilroy R."/>
            <person name="Ravi A."/>
            <person name="Getino M."/>
            <person name="Pursley I."/>
            <person name="Horton D.L."/>
            <person name="Alikhan N.F."/>
            <person name="Baker D."/>
            <person name="Gharbi K."/>
            <person name="Hall N."/>
            <person name="Watson M."/>
            <person name="Adriaenssens E.M."/>
            <person name="Foster-Nyarko E."/>
            <person name="Jarju S."/>
            <person name="Secka A."/>
            <person name="Antonio M."/>
            <person name="Oren A."/>
            <person name="Chaudhuri R.R."/>
            <person name="La Ragione R."/>
            <person name="Hildebrand F."/>
            <person name="Pallen M.J."/>
        </authorList>
    </citation>
    <scope>NUCLEOTIDE SEQUENCE</scope>
    <source>
        <strain evidence="9">CHK147-3167</strain>
    </source>
</reference>
<comment type="caution">
    <text evidence="9">The sequence shown here is derived from an EMBL/GenBank/DDBJ whole genome shotgun (WGS) entry which is preliminary data.</text>
</comment>
<keyword evidence="5" id="KW-0963">Cytoplasm</keyword>
<evidence type="ECO:0000313" key="9">
    <source>
        <dbReference type="EMBL" id="HIQ91169.1"/>
    </source>
</evidence>
<keyword evidence="5" id="KW-0862">Zinc</keyword>
<dbReference type="GO" id="GO:0004017">
    <property type="term" value="F:AMP kinase activity"/>
    <property type="evidence" value="ECO:0007669"/>
    <property type="project" value="UniProtKB-UniRule"/>
</dbReference>
<dbReference type="InterPro" id="IPR036193">
    <property type="entry name" value="ADK_active_lid_dom_sf"/>
</dbReference>
<dbReference type="InterPro" id="IPR027417">
    <property type="entry name" value="P-loop_NTPase"/>
</dbReference>
<keyword evidence="2 5" id="KW-0545">Nucleotide biosynthesis</keyword>
<feature type="binding site" evidence="5">
    <location>
        <begin position="79"/>
        <end position="82"/>
    </location>
    <ligand>
        <name>AMP</name>
        <dbReference type="ChEBI" id="CHEBI:456215"/>
    </ligand>
</feature>
<keyword evidence="5 7" id="KW-0067">ATP-binding</keyword>
<evidence type="ECO:0000256" key="2">
    <source>
        <dbReference type="ARBA" id="ARBA00022727"/>
    </source>
</evidence>
<dbReference type="Pfam" id="PF05191">
    <property type="entry name" value="ADK_lid"/>
    <property type="match status" value="1"/>
</dbReference>
<dbReference type="InterPro" id="IPR000850">
    <property type="entry name" value="Adenylat/UMP-CMP_kin"/>
</dbReference>
<comment type="caution">
    <text evidence="5">Lacks conserved residue(s) required for the propagation of feature annotation.</text>
</comment>
<feature type="binding site" evidence="5">
    <location>
        <position position="167"/>
    </location>
    <ligand>
        <name>AMP</name>
        <dbReference type="ChEBI" id="CHEBI:456215"/>
    </ligand>
</feature>
<comment type="domain">
    <text evidence="5">Consists of three domains, a large central CORE domain and two small peripheral domains, NMPbind and LID, which undergo movements during catalysis. The LID domain closes over the site of phosphoryl transfer upon ATP binding. Assembling and dissambling the active center during each catalytic cycle provides an effective means to prevent ATP hydrolysis. Some bacteria have evolved a zinc-coordinating structure that stabilizes the LID domain.</text>
</comment>
<dbReference type="GO" id="GO:0044209">
    <property type="term" value="P:AMP salvage"/>
    <property type="evidence" value="ECO:0007669"/>
    <property type="project" value="UniProtKB-UniRule"/>
</dbReference>
<dbReference type="NCBIfam" id="TIGR01351">
    <property type="entry name" value="adk"/>
    <property type="match status" value="1"/>
</dbReference>
<keyword evidence="5" id="KW-0479">Metal-binding</keyword>
<dbReference type="Gene3D" id="3.40.50.300">
    <property type="entry name" value="P-loop containing nucleotide triphosphate hydrolases"/>
    <property type="match status" value="1"/>
</dbReference>
<comment type="subunit">
    <text evidence="5 7">Monomer.</text>
</comment>
<evidence type="ECO:0000256" key="4">
    <source>
        <dbReference type="ARBA" id="ARBA00022777"/>
    </source>
</evidence>
<feature type="binding site" evidence="5">
    <location>
        <position position="86"/>
    </location>
    <ligand>
        <name>AMP</name>
        <dbReference type="ChEBI" id="CHEBI:456215"/>
    </ligand>
</feature>
<proteinExistence type="inferred from homology"/>
<comment type="subcellular location">
    <subcellularLocation>
        <location evidence="5 7">Cytoplasm</location>
    </subcellularLocation>
</comment>
<evidence type="ECO:0000256" key="7">
    <source>
        <dbReference type="RuleBase" id="RU003331"/>
    </source>
</evidence>
<sequence length="215" mass="24251">MNIVFIAPPAAGKGAQSGMISKEFGIPHVSIGDLLRNVNDEKIRKQLSLGEFVDNSVIEKLLTERLLKDDCKNGYVLDGFPRNSSQIEIYEKIKSISNDKDNVVIVLDIPKEVGEMRICGRLVCPKCGSVYNELVLESRPKIANICDKCGKTLAKRKDDNKETYDKRYDTYLKETAPLINYFEDKGMVYHIDSSKSVLDTFKDISKVIGGFYDRN</sequence>
<evidence type="ECO:0000313" key="10">
    <source>
        <dbReference type="Proteomes" id="UP000886786"/>
    </source>
</evidence>
<dbReference type="EMBL" id="DVFV01000103">
    <property type="protein sequence ID" value="HIQ91169.1"/>
    <property type="molecule type" value="Genomic_DNA"/>
</dbReference>
<feature type="binding site" evidence="5">
    <location>
        <position position="121"/>
    </location>
    <ligand>
        <name>ATP</name>
        <dbReference type="ChEBI" id="CHEBI:30616"/>
    </ligand>
</feature>
<dbReference type="InterPro" id="IPR033690">
    <property type="entry name" value="Adenylat_kinase_CS"/>
</dbReference>
<dbReference type="PROSITE" id="PS00113">
    <property type="entry name" value="ADENYLATE_KINASE"/>
    <property type="match status" value="1"/>
</dbReference>
<evidence type="ECO:0000256" key="6">
    <source>
        <dbReference type="RuleBase" id="RU003330"/>
    </source>
</evidence>
<dbReference type="SUPFAM" id="SSF57774">
    <property type="entry name" value="Microbial and mitochondrial ADK, insert 'zinc finger' domain"/>
    <property type="match status" value="1"/>
</dbReference>
<dbReference type="GO" id="GO:0005737">
    <property type="term" value="C:cytoplasm"/>
    <property type="evidence" value="ECO:0007669"/>
    <property type="project" value="UniProtKB-SubCell"/>
</dbReference>
<accession>A0A9D0ZR87</accession>
<comment type="pathway">
    <text evidence="5">Purine metabolism; AMP biosynthesis via salvage pathway; AMP from ADP: step 1/1.</text>
</comment>
<dbReference type="PRINTS" id="PR00094">
    <property type="entry name" value="ADENYLTKNASE"/>
</dbReference>
<feature type="binding site" evidence="5">
    <location>
        <begin position="51"/>
        <end position="53"/>
    </location>
    <ligand>
        <name>AMP</name>
        <dbReference type="ChEBI" id="CHEBI:456215"/>
    </ligand>
</feature>
<comment type="function">
    <text evidence="5">Catalyzes the reversible transfer of the terminal phosphate group between ATP and AMP. Plays an important role in cellular energy homeostasis and in adenine nucleotide metabolism.</text>
</comment>
<feature type="binding site" evidence="5">
    <location>
        <position position="127"/>
    </location>
    <ligand>
        <name>Zn(2+)</name>
        <dbReference type="ChEBI" id="CHEBI:29105"/>
        <note>structural</note>
    </ligand>
</feature>
<feature type="binding site" evidence="5">
    <location>
        <position position="124"/>
    </location>
    <ligand>
        <name>Zn(2+)</name>
        <dbReference type="ChEBI" id="CHEBI:29105"/>
        <note>structural</note>
    </ligand>
</feature>
<keyword evidence="3 5" id="KW-0547">Nucleotide-binding</keyword>
<feature type="binding site" evidence="5">
    <location>
        <position position="149"/>
    </location>
    <ligand>
        <name>Zn(2+)</name>
        <dbReference type="ChEBI" id="CHEBI:29105"/>
        <note>structural</note>
    </ligand>
</feature>
<dbReference type="SUPFAM" id="SSF52540">
    <property type="entry name" value="P-loop containing nucleoside triphosphate hydrolases"/>
    <property type="match status" value="1"/>
</dbReference>
<feature type="binding site" evidence="5">
    <location>
        <position position="36"/>
    </location>
    <ligand>
        <name>AMP</name>
        <dbReference type="ChEBI" id="CHEBI:456215"/>
    </ligand>
</feature>
<evidence type="ECO:0000256" key="3">
    <source>
        <dbReference type="ARBA" id="ARBA00022741"/>
    </source>
</evidence>
<comment type="similarity">
    <text evidence="5 6">Belongs to the adenylate kinase family.</text>
</comment>
<comment type="catalytic activity">
    <reaction evidence="5 7">
        <text>AMP + ATP = 2 ADP</text>
        <dbReference type="Rhea" id="RHEA:12973"/>
        <dbReference type="ChEBI" id="CHEBI:30616"/>
        <dbReference type="ChEBI" id="CHEBI:456215"/>
        <dbReference type="ChEBI" id="CHEBI:456216"/>
        <dbReference type="EC" id="2.7.4.3"/>
    </reaction>
</comment>
<reference evidence="9" key="1">
    <citation type="submission" date="2020-10" db="EMBL/GenBank/DDBJ databases">
        <authorList>
            <person name="Gilroy R."/>
        </authorList>
    </citation>
    <scope>NUCLEOTIDE SEQUENCE</scope>
    <source>
        <strain evidence="9">CHK147-3167</strain>
    </source>
</reference>
<gene>
    <name evidence="5" type="primary">adk</name>
    <name evidence="9" type="ORF">IAB27_06060</name>
</gene>
<dbReference type="GO" id="GO:0005524">
    <property type="term" value="F:ATP binding"/>
    <property type="evidence" value="ECO:0007669"/>
    <property type="project" value="UniProtKB-UniRule"/>
</dbReference>
<feature type="binding site" evidence="5">
    <location>
        <begin position="130"/>
        <end position="131"/>
    </location>
    <ligand>
        <name>ATP</name>
        <dbReference type="ChEBI" id="CHEBI:30616"/>
    </ligand>
</feature>
<evidence type="ECO:0000256" key="1">
    <source>
        <dbReference type="ARBA" id="ARBA00022679"/>
    </source>
</evidence>
<dbReference type="CDD" id="cd01428">
    <property type="entry name" value="ADK"/>
    <property type="match status" value="1"/>
</dbReference>
<organism evidence="9 10">
    <name type="scientific">Candidatus Coprosoma intestinipullorum</name>
    <dbReference type="NCBI Taxonomy" id="2840752"/>
    <lineage>
        <taxon>Bacteria</taxon>
        <taxon>Bacillati</taxon>
        <taxon>Bacillota</taxon>
        <taxon>Bacillota incertae sedis</taxon>
        <taxon>Candidatus Coprosoma</taxon>
    </lineage>
</organism>
<protein>
    <recommendedName>
        <fullName evidence="5 7">Adenylate kinase</fullName>
        <shortName evidence="5">AK</shortName>
        <ecNumber evidence="5 7">2.7.4.3</ecNumber>
    </recommendedName>
    <alternativeName>
        <fullName evidence="5">ATP-AMP transphosphorylase</fullName>
    </alternativeName>
    <alternativeName>
        <fullName evidence="5">ATP:AMP phosphotransferase</fullName>
    </alternativeName>
    <alternativeName>
        <fullName evidence="5">Adenylate monophosphate kinase</fullName>
    </alternativeName>
</protein>
<dbReference type="Proteomes" id="UP000886786">
    <property type="component" value="Unassembled WGS sequence"/>
</dbReference>
<feature type="domain" description="Adenylate kinase active site lid" evidence="8">
    <location>
        <begin position="121"/>
        <end position="158"/>
    </location>
</feature>
<dbReference type="GO" id="GO:0008270">
    <property type="term" value="F:zinc ion binding"/>
    <property type="evidence" value="ECO:0007669"/>
    <property type="project" value="UniProtKB-UniRule"/>
</dbReference>
<feature type="binding site" evidence="5">
    <location>
        <position position="146"/>
    </location>
    <ligand>
        <name>Zn(2+)</name>
        <dbReference type="ChEBI" id="CHEBI:29105"/>
        <note>structural</note>
    </ligand>
</feature>
<evidence type="ECO:0000259" key="8">
    <source>
        <dbReference type="Pfam" id="PF05191"/>
    </source>
</evidence>
<dbReference type="Pfam" id="PF00406">
    <property type="entry name" value="ADK"/>
    <property type="match status" value="1"/>
</dbReference>
<keyword evidence="1 5" id="KW-0808">Transferase</keyword>
<dbReference type="InterPro" id="IPR006259">
    <property type="entry name" value="Adenyl_kin_sub"/>
</dbReference>
<dbReference type="HAMAP" id="MF_00235">
    <property type="entry name" value="Adenylate_kinase_Adk"/>
    <property type="match status" value="1"/>
</dbReference>
<evidence type="ECO:0000256" key="5">
    <source>
        <dbReference type="HAMAP-Rule" id="MF_00235"/>
    </source>
</evidence>
<dbReference type="PANTHER" id="PTHR23359">
    <property type="entry name" value="NUCLEOTIDE KINASE"/>
    <property type="match status" value="1"/>
</dbReference>
<dbReference type="AlphaFoldDB" id="A0A9D0ZR87"/>